<dbReference type="InterPro" id="IPR024845">
    <property type="entry name" value="NHS-like"/>
</dbReference>
<dbReference type="Pfam" id="PF15273">
    <property type="entry name" value="NHS"/>
    <property type="match status" value="1"/>
</dbReference>
<accession>A0A9Q1E0J8</accession>
<dbReference type="PANTHER" id="PTHR23039:SF9">
    <property type="entry name" value="LOW QUALITY PROTEIN: NHS-LIKE PROTEIN 1"/>
    <property type="match status" value="1"/>
</dbReference>
<keyword evidence="3" id="KW-1185">Reference proteome</keyword>
<evidence type="ECO:0000313" key="3">
    <source>
        <dbReference type="Proteomes" id="UP001152803"/>
    </source>
</evidence>
<dbReference type="EMBL" id="JAFJMO010000001">
    <property type="protein sequence ID" value="KAJ8287389.1"/>
    <property type="molecule type" value="Genomic_DNA"/>
</dbReference>
<organism evidence="2 3">
    <name type="scientific">Conger conger</name>
    <name type="common">Conger eel</name>
    <name type="synonym">Muraena conger</name>
    <dbReference type="NCBI Taxonomy" id="82655"/>
    <lineage>
        <taxon>Eukaryota</taxon>
        <taxon>Metazoa</taxon>
        <taxon>Chordata</taxon>
        <taxon>Craniata</taxon>
        <taxon>Vertebrata</taxon>
        <taxon>Euteleostomi</taxon>
        <taxon>Actinopterygii</taxon>
        <taxon>Neopterygii</taxon>
        <taxon>Teleostei</taxon>
        <taxon>Anguilliformes</taxon>
        <taxon>Congridae</taxon>
        <taxon>Conger</taxon>
    </lineage>
</organism>
<feature type="region of interest" description="Disordered" evidence="1">
    <location>
        <begin position="53"/>
        <end position="107"/>
    </location>
</feature>
<gene>
    <name evidence="2" type="ORF">COCON_G00000480</name>
</gene>
<dbReference type="AlphaFoldDB" id="A0A9Q1E0J8"/>
<protein>
    <submittedName>
        <fullName evidence="2">Uncharacterized protein</fullName>
    </submittedName>
</protein>
<dbReference type="GO" id="GO:0030154">
    <property type="term" value="P:cell differentiation"/>
    <property type="evidence" value="ECO:0007669"/>
    <property type="project" value="TreeGrafter"/>
</dbReference>
<dbReference type="PANTHER" id="PTHR23039">
    <property type="entry name" value="NANCE-HORAN SYNDROME PROTEIN"/>
    <property type="match status" value="1"/>
</dbReference>
<evidence type="ECO:0000313" key="2">
    <source>
        <dbReference type="EMBL" id="KAJ8287389.1"/>
    </source>
</evidence>
<sequence length="180" mass="19525">MACAGKSKRKVLGWRCEEERVAGPSPTGPSLRSLRRCVSSCAGFKALLLRKGSRSDRASRLSAAEILQRSAPRYQRSQSQPAAPPPGTRAARPAGEPHTPPPAGRRRHCSRFRLVSLSLIPECTALEETHPLWGHASYEDTPSLQTCPLSLAPPPWGEGGNWADALPPSAGDPRLEHWIL</sequence>
<reference evidence="2" key="1">
    <citation type="journal article" date="2023" name="Science">
        <title>Genome structures resolve the early diversification of teleost fishes.</title>
        <authorList>
            <person name="Parey E."/>
            <person name="Louis A."/>
            <person name="Montfort J."/>
            <person name="Bouchez O."/>
            <person name="Roques C."/>
            <person name="Iampietro C."/>
            <person name="Lluch J."/>
            <person name="Castinel A."/>
            <person name="Donnadieu C."/>
            <person name="Desvignes T."/>
            <person name="Floi Bucao C."/>
            <person name="Jouanno E."/>
            <person name="Wen M."/>
            <person name="Mejri S."/>
            <person name="Dirks R."/>
            <person name="Jansen H."/>
            <person name="Henkel C."/>
            <person name="Chen W.J."/>
            <person name="Zahm M."/>
            <person name="Cabau C."/>
            <person name="Klopp C."/>
            <person name="Thompson A.W."/>
            <person name="Robinson-Rechavi M."/>
            <person name="Braasch I."/>
            <person name="Lecointre G."/>
            <person name="Bobe J."/>
            <person name="Postlethwait J.H."/>
            <person name="Berthelot C."/>
            <person name="Roest Crollius H."/>
            <person name="Guiguen Y."/>
        </authorList>
    </citation>
    <scope>NUCLEOTIDE SEQUENCE</scope>
    <source>
        <strain evidence="2">Concon-B</strain>
    </source>
</reference>
<comment type="caution">
    <text evidence="2">The sequence shown here is derived from an EMBL/GenBank/DDBJ whole genome shotgun (WGS) entry which is preliminary data.</text>
</comment>
<proteinExistence type="predicted"/>
<evidence type="ECO:0000256" key="1">
    <source>
        <dbReference type="SAM" id="MobiDB-lite"/>
    </source>
</evidence>
<name>A0A9Q1E0J8_CONCO</name>
<dbReference type="Proteomes" id="UP001152803">
    <property type="component" value="Unassembled WGS sequence"/>
</dbReference>